<comment type="caution">
    <text evidence="2">The sequence shown here is derived from an EMBL/GenBank/DDBJ whole genome shotgun (WGS) entry which is preliminary data.</text>
</comment>
<feature type="compositionally biased region" description="Pro residues" evidence="1">
    <location>
        <begin position="1"/>
        <end position="11"/>
    </location>
</feature>
<feature type="region of interest" description="Disordered" evidence="1">
    <location>
        <begin position="1"/>
        <end position="34"/>
    </location>
</feature>
<evidence type="ECO:0000313" key="2">
    <source>
        <dbReference type="EMBL" id="CAI0395551.1"/>
    </source>
</evidence>
<organism evidence="2 3">
    <name type="scientific">Linum tenue</name>
    <dbReference type="NCBI Taxonomy" id="586396"/>
    <lineage>
        <taxon>Eukaryota</taxon>
        <taxon>Viridiplantae</taxon>
        <taxon>Streptophyta</taxon>
        <taxon>Embryophyta</taxon>
        <taxon>Tracheophyta</taxon>
        <taxon>Spermatophyta</taxon>
        <taxon>Magnoliopsida</taxon>
        <taxon>eudicotyledons</taxon>
        <taxon>Gunneridae</taxon>
        <taxon>Pentapetalae</taxon>
        <taxon>rosids</taxon>
        <taxon>fabids</taxon>
        <taxon>Malpighiales</taxon>
        <taxon>Linaceae</taxon>
        <taxon>Linum</taxon>
    </lineage>
</organism>
<keyword evidence="3" id="KW-1185">Reference proteome</keyword>
<gene>
    <name evidence="2" type="ORF">LITE_LOCUS8758</name>
</gene>
<protein>
    <submittedName>
        <fullName evidence="2">Uncharacterized protein</fullName>
    </submittedName>
</protein>
<dbReference type="AlphaFoldDB" id="A0AAV0ID82"/>
<dbReference type="Proteomes" id="UP001154282">
    <property type="component" value="Unassembled WGS sequence"/>
</dbReference>
<evidence type="ECO:0000256" key="1">
    <source>
        <dbReference type="SAM" id="MobiDB-lite"/>
    </source>
</evidence>
<reference evidence="2" key="1">
    <citation type="submission" date="2022-08" db="EMBL/GenBank/DDBJ databases">
        <authorList>
            <person name="Gutierrez-Valencia J."/>
        </authorList>
    </citation>
    <scope>NUCLEOTIDE SEQUENCE</scope>
</reference>
<sequence>MHSSTSPPPSQLPDSSSRSATTSGIHRPPTPRSVKSLPLRFRQVFFSPFFFLLL</sequence>
<name>A0AAV0ID82_9ROSI</name>
<dbReference type="EMBL" id="CAMGYJ010000003">
    <property type="protein sequence ID" value="CAI0395551.1"/>
    <property type="molecule type" value="Genomic_DNA"/>
</dbReference>
<accession>A0AAV0ID82</accession>
<evidence type="ECO:0000313" key="3">
    <source>
        <dbReference type="Proteomes" id="UP001154282"/>
    </source>
</evidence>
<proteinExistence type="predicted"/>